<protein>
    <submittedName>
        <fullName evidence="2">Type II toxin-antitoxin system VapC family toxin</fullName>
    </submittedName>
</protein>
<dbReference type="Pfam" id="PF01850">
    <property type="entry name" value="PIN"/>
    <property type="match status" value="1"/>
</dbReference>
<dbReference type="AlphaFoldDB" id="A0A927GXC9"/>
<feature type="domain" description="PIN" evidence="1">
    <location>
        <begin position="4"/>
        <end position="118"/>
    </location>
</feature>
<dbReference type="PANTHER" id="PTHR36173">
    <property type="entry name" value="RIBONUCLEASE VAPC16-RELATED"/>
    <property type="match status" value="1"/>
</dbReference>
<dbReference type="InterPro" id="IPR052919">
    <property type="entry name" value="TA_system_RNase"/>
</dbReference>
<sequence length="128" mass="14429">MKRVLLDTHVLLWWLSDDDRLGERAREIISDARNQVYISAASTWEISIKMALGKLKAPKDMSTIIDNEGFIALPISLYHGDQTGQLQELHKDPFDRMLIAQAQAEGLILLTNDQAIVQYPVRTILAGN</sequence>
<dbReference type="Gene3D" id="3.40.50.1010">
    <property type="entry name" value="5'-nuclease"/>
    <property type="match status" value="1"/>
</dbReference>
<reference evidence="2" key="1">
    <citation type="submission" date="2020-09" db="EMBL/GenBank/DDBJ databases">
        <authorList>
            <person name="Yoon J.-W."/>
        </authorList>
    </citation>
    <scope>NUCLEOTIDE SEQUENCE</scope>
    <source>
        <strain evidence="2">KMU-158</strain>
    </source>
</reference>
<dbReference type="CDD" id="cd09872">
    <property type="entry name" value="PIN_Sll0205-like"/>
    <property type="match status" value="1"/>
</dbReference>
<name>A0A927GXC9_9GAMM</name>
<accession>A0A927GXC9</accession>
<dbReference type="SUPFAM" id="SSF88723">
    <property type="entry name" value="PIN domain-like"/>
    <property type="match status" value="1"/>
</dbReference>
<evidence type="ECO:0000313" key="3">
    <source>
        <dbReference type="Proteomes" id="UP000610558"/>
    </source>
</evidence>
<dbReference type="InterPro" id="IPR041705">
    <property type="entry name" value="PIN_Sll0205"/>
</dbReference>
<proteinExistence type="predicted"/>
<evidence type="ECO:0000259" key="1">
    <source>
        <dbReference type="Pfam" id="PF01850"/>
    </source>
</evidence>
<dbReference type="EMBL" id="JACXLD010000005">
    <property type="protein sequence ID" value="MBD2859294.1"/>
    <property type="molecule type" value="Genomic_DNA"/>
</dbReference>
<comment type="caution">
    <text evidence="2">The sequence shown here is derived from an EMBL/GenBank/DDBJ whole genome shotgun (WGS) entry which is preliminary data.</text>
</comment>
<organism evidence="2 3">
    <name type="scientific">Spongiibacter pelagi</name>
    <dbReference type="NCBI Taxonomy" id="2760804"/>
    <lineage>
        <taxon>Bacteria</taxon>
        <taxon>Pseudomonadati</taxon>
        <taxon>Pseudomonadota</taxon>
        <taxon>Gammaproteobacteria</taxon>
        <taxon>Cellvibrionales</taxon>
        <taxon>Spongiibacteraceae</taxon>
        <taxon>Spongiibacter</taxon>
    </lineage>
</organism>
<dbReference type="InterPro" id="IPR029060">
    <property type="entry name" value="PIN-like_dom_sf"/>
</dbReference>
<dbReference type="PANTHER" id="PTHR36173:SF2">
    <property type="entry name" value="RIBONUCLEASE VAPC16"/>
    <property type="match status" value="1"/>
</dbReference>
<keyword evidence="3" id="KW-1185">Reference proteome</keyword>
<evidence type="ECO:0000313" key="2">
    <source>
        <dbReference type="EMBL" id="MBD2859294.1"/>
    </source>
</evidence>
<gene>
    <name evidence="2" type="ORF">IB286_09765</name>
</gene>
<dbReference type="InterPro" id="IPR002716">
    <property type="entry name" value="PIN_dom"/>
</dbReference>
<dbReference type="Proteomes" id="UP000610558">
    <property type="component" value="Unassembled WGS sequence"/>
</dbReference>